<evidence type="ECO:0000313" key="16">
    <source>
        <dbReference type="Proteomes" id="UP001170954"/>
    </source>
</evidence>
<accession>A0ABT7NQJ3</accession>
<evidence type="ECO:0000256" key="10">
    <source>
        <dbReference type="HAMAP-Rule" id="MF_02019"/>
    </source>
</evidence>
<dbReference type="NCBIfam" id="TIGR01143">
    <property type="entry name" value="murF"/>
    <property type="match status" value="1"/>
</dbReference>
<dbReference type="SUPFAM" id="SSF53244">
    <property type="entry name" value="MurD-like peptide ligases, peptide-binding domain"/>
    <property type="match status" value="1"/>
</dbReference>
<keyword evidence="1 10" id="KW-0963">Cytoplasm</keyword>
<comment type="catalytic activity">
    <reaction evidence="10 11">
        <text>D-alanyl-D-alanine + UDP-N-acetyl-alpha-D-muramoyl-L-alanyl-gamma-D-glutamyl-meso-2,6-diaminopimelate + ATP = UDP-N-acetyl-alpha-D-muramoyl-L-alanyl-gamma-D-glutamyl-meso-2,6-diaminopimeloyl-D-alanyl-D-alanine + ADP + phosphate + H(+)</text>
        <dbReference type="Rhea" id="RHEA:28374"/>
        <dbReference type="ChEBI" id="CHEBI:15378"/>
        <dbReference type="ChEBI" id="CHEBI:30616"/>
        <dbReference type="ChEBI" id="CHEBI:43474"/>
        <dbReference type="ChEBI" id="CHEBI:57822"/>
        <dbReference type="ChEBI" id="CHEBI:61386"/>
        <dbReference type="ChEBI" id="CHEBI:83905"/>
        <dbReference type="ChEBI" id="CHEBI:456216"/>
        <dbReference type="EC" id="6.3.2.10"/>
    </reaction>
</comment>
<keyword evidence="9 10" id="KW-0961">Cell wall biogenesis/degradation</keyword>
<evidence type="ECO:0000256" key="8">
    <source>
        <dbReference type="ARBA" id="ARBA00023306"/>
    </source>
</evidence>
<dbReference type="GO" id="GO:0016874">
    <property type="term" value="F:ligase activity"/>
    <property type="evidence" value="ECO:0007669"/>
    <property type="project" value="UniProtKB-KW"/>
</dbReference>
<dbReference type="InterPro" id="IPR035911">
    <property type="entry name" value="MurE/MurF_N"/>
</dbReference>
<keyword evidence="4 10" id="KW-0547">Nucleotide-binding</keyword>
<evidence type="ECO:0000256" key="3">
    <source>
        <dbReference type="ARBA" id="ARBA00022618"/>
    </source>
</evidence>
<reference evidence="15" key="2">
    <citation type="journal article" date="2022" name="Sci. Total Environ.">
        <title>Prevalence, transmission, and molecular epidemiology of tet(X)-positive bacteria among humans, animals, and environmental niches in China: An epidemiological, and genomic-based study.</title>
        <authorList>
            <person name="Dong N."/>
            <person name="Zeng Y."/>
            <person name="Cai C."/>
            <person name="Sun C."/>
            <person name="Lu J."/>
            <person name="Liu C."/>
            <person name="Zhou H."/>
            <person name="Sun Q."/>
            <person name="Shu L."/>
            <person name="Wang H."/>
            <person name="Wang Y."/>
            <person name="Wang S."/>
            <person name="Wu C."/>
            <person name="Chan E.W."/>
            <person name="Chen G."/>
            <person name="Shen Z."/>
            <person name="Chen S."/>
            <person name="Zhang R."/>
        </authorList>
    </citation>
    <scope>NUCLEOTIDE SEQUENCE</scope>
    <source>
        <strain evidence="15">R1692</strain>
    </source>
</reference>
<dbReference type="Gene3D" id="3.90.190.20">
    <property type="entry name" value="Mur ligase, C-terminal domain"/>
    <property type="match status" value="1"/>
</dbReference>
<evidence type="ECO:0000259" key="13">
    <source>
        <dbReference type="Pfam" id="PF02875"/>
    </source>
</evidence>
<proteinExistence type="inferred from homology"/>
<dbReference type="InterPro" id="IPR036565">
    <property type="entry name" value="Mur-like_cat_sf"/>
</dbReference>
<protein>
    <recommendedName>
        <fullName evidence="10 11">UDP-N-acetylmuramoyl-tripeptide--D-alanyl-D-alanine ligase</fullName>
        <ecNumber evidence="10 11">6.3.2.10</ecNumber>
    </recommendedName>
    <alternativeName>
        <fullName evidence="10">D-alanyl-D-alanine-adding enzyme</fullName>
    </alternativeName>
</protein>
<dbReference type="InterPro" id="IPR000713">
    <property type="entry name" value="Mur_ligase_N"/>
</dbReference>
<evidence type="ECO:0000256" key="11">
    <source>
        <dbReference type="RuleBase" id="RU004136"/>
    </source>
</evidence>
<evidence type="ECO:0000313" key="15">
    <source>
        <dbReference type="EMBL" id="MDM1049529.1"/>
    </source>
</evidence>
<comment type="subcellular location">
    <subcellularLocation>
        <location evidence="10 11">Cytoplasm</location>
    </subcellularLocation>
</comment>
<dbReference type="PANTHER" id="PTHR43024">
    <property type="entry name" value="UDP-N-ACETYLMURAMOYL-TRIPEPTIDE--D-ALANYL-D-ALANINE LIGASE"/>
    <property type="match status" value="1"/>
</dbReference>
<keyword evidence="16" id="KW-1185">Reference proteome</keyword>
<keyword evidence="8 10" id="KW-0131">Cell cycle</keyword>
<dbReference type="InterPro" id="IPR013221">
    <property type="entry name" value="Mur_ligase_cen"/>
</dbReference>
<evidence type="ECO:0000259" key="12">
    <source>
        <dbReference type="Pfam" id="PF01225"/>
    </source>
</evidence>
<evidence type="ECO:0000259" key="14">
    <source>
        <dbReference type="Pfam" id="PF08245"/>
    </source>
</evidence>
<dbReference type="EMBL" id="JACAGK010000049">
    <property type="protein sequence ID" value="MDM1049529.1"/>
    <property type="molecule type" value="Genomic_DNA"/>
</dbReference>
<dbReference type="Pfam" id="PF08245">
    <property type="entry name" value="Mur_ligase_M"/>
    <property type="match status" value="1"/>
</dbReference>
<keyword evidence="5 10" id="KW-0067">ATP-binding</keyword>
<dbReference type="InterPro" id="IPR005863">
    <property type="entry name" value="UDP-N-AcMur_synth"/>
</dbReference>
<feature type="domain" description="Mur ligase N-terminal catalytic" evidence="12">
    <location>
        <begin position="16"/>
        <end position="84"/>
    </location>
</feature>
<comment type="pathway">
    <text evidence="10 11">Cell wall biogenesis; peptidoglycan biosynthesis.</text>
</comment>
<dbReference type="Gene3D" id="3.40.1390.10">
    <property type="entry name" value="MurE/MurF, N-terminal domain"/>
    <property type="match status" value="1"/>
</dbReference>
<dbReference type="Pfam" id="PF02875">
    <property type="entry name" value="Mur_ligase_C"/>
    <property type="match status" value="1"/>
</dbReference>
<comment type="function">
    <text evidence="10 11">Involved in cell wall formation. Catalyzes the final step in the synthesis of UDP-N-acetylmuramoyl-pentapeptide, the precursor of murein.</text>
</comment>
<dbReference type="InterPro" id="IPR004101">
    <property type="entry name" value="Mur_ligase_C"/>
</dbReference>
<dbReference type="InterPro" id="IPR036615">
    <property type="entry name" value="Mur_ligase_C_dom_sf"/>
</dbReference>
<dbReference type="EC" id="6.3.2.10" evidence="10 11"/>
<dbReference type="Proteomes" id="UP001170954">
    <property type="component" value="Unassembled WGS sequence"/>
</dbReference>
<dbReference type="PANTHER" id="PTHR43024:SF1">
    <property type="entry name" value="UDP-N-ACETYLMURAMOYL-TRIPEPTIDE--D-ALANYL-D-ALANINE LIGASE"/>
    <property type="match status" value="1"/>
</dbReference>
<name>A0ABT7NQJ3_9SPHI</name>
<dbReference type="Pfam" id="PF01225">
    <property type="entry name" value="Mur_ligase"/>
    <property type="match status" value="1"/>
</dbReference>
<dbReference type="SUPFAM" id="SSF53623">
    <property type="entry name" value="MurD-like peptide ligases, catalytic domain"/>
    <property type="match status" value="1"/>
</dbReference>
<comment type="caution">
    <text evidence="15">The sequence shown here is derived from an EMBL/GenBank/DDBJ whole genome shotgun (WGS) entry which is preliminary data.</text>
</comment>
<dbReference type="InterPro" id="IPR051046">
    <property type="entry name" value="MurCDEF_CellWall_CoF430Synth"/>
</dbReference>
<reference evidence="15" key="1">
    <citation type="submission" date="2020-06" db="EMBL/GenBank/DDBJ databases">
        <authorList>
            <person name="Dong N."/>
        </authorList>
    </citation>
    <scope>NUCLEOTIDE SEQUENCE</scope>
    <source>
        <strain evidence="15">R1692</strain>
    </source>
</reference>
<feature type="domain" description="Mur ligase central" evidence="14">
    <location>
        <begin position="96"/>
        <end position="285"/>
    </location>
</feature>
<evidence type="ECO:0000256" key="6">
    <source>
        <dbReference type="ARBA" id="ARBA00022960"/>
    </source>
</evidence>
<evidence type="ECO:0000256" key="9">
    <source>
        <dbReference type="ARBA" id="ARBA00023316"/>
    </source>
</evidence>
<evidence type="ECO:0000256" key="4">
    <source>
        <dbReference type="ARBA" id="ARBA00022741"/>
    </source>
</evidence>
<organism evidence="15 16">
    <name type="scientific">Sphingobacterium hotanense</name>
    <dbReference type="NCBI Taxonomy" id="649196"/>
    <lineage>
        <taxon>Bacteria</taxon>
        <taxon>Pseudomonadati</taxon>
        <taxon>Bacteroidota</taxon>
        <taxon>Sphingobacteriia</taxon>
        <taxon>Sphingobacteriales</taxon>
        <taxon>Sphingobacteriaceae</taxon>
        <taxon>Sphingobacterium</taxon>
    </lineage>
</organism>
<gene>
    <name evidence="10" type="primary">murF</name>
    <name evidence="15" type="ORF">HX018_14915</name>
</gene>
<keyword evidence="6 10" id="KW-0133">Cell shape</keyword>
<dbReference type="RefSeq" id="WP_286651926.1">
    <property type="nucleotide sequence ID" value="NZ_JACAGK010000049.1"/>
</dbReference>
<evidence type="ECO:0000256" key="7">
    <source>
        <dbReference type="ARBA" id="ARBA00022984"/>
    </source>
</evidence>
<sequence length="435" mass="48444">MQIAQLYQLYLDFPQVCTDTRQISKDCIFFALKGESFNGNSFAEQALEQGAKYVVVDDPEYYQEKDSYVLVDDVLSSLQDLARFHRQQLSIPFIGITGTNGKTTTKELVHAVLSQKFKTFATKGNLNNHIGVPLTILSLPKDLEIAIIEMGANHQEEIAYLCNIAKPTHGLITNVGKAHLEGFGSFEGVKKTKGELYDFLKAHHGLAFIQGDNSELRAMAEARDLKHIIWYGFSDNNSVKGGLVKADPLLTIFWKQVEHANIIYKVNTHLTGAYNTENMLAAVALGLHFDLNAEEINQGLSAYVPQNNRSQVVKTEKNTIIADYYNANASSMAAALGNIEVIEADRKAIILGDMFEMGDESEVEHRKVIEKAKSIGVDKLIFVGKAFFAQRDGEAEYYETTEDLRQKLSQAPLSGYMILLKASRGMAFEKLVDLL</sequence>
<evidence type="ECO:0000256" key="2">
    <source>
        <dbReference type="ARBA" id="ARBA00022598"/>
    </source>
</evidence>
<evidence type="ECO:0000256" key="1">
    <source>
        <dbReference type="ARBA" id="ARBA00022490"/>
    </source>
</evidence>
<feature type="binding site" evidence="10">
    <location>
        <begin position="98"/>
        <end position="104"/>
    </location>
    <ligand>
        <name>ATP</name>
        <dbReference type="ChEBI" id="CHEBI:30616"/>
    </ligand>
</feature>
<evidence type="ECO:0000256" key="5">
    <source>
        <dbReference type="ARBA" id="ARBA00022840"/>
    </source>
</evidence>
<keyword evidence="3 10" id="KW-0132">Cell division</keyword>
<keyword evidence="7 10" id="KW-0573">Peptidoglycan synthesis</keyword>
<dbReference type="SUPFAM" id="SSF63418">
    <property type="entry name" value="MurE/MurF N-terminal domain"/>
    <property type="match status" value="1"/>
</dbReference>
<comment type="similarity">
    <text evidence="10">Belongs to the MurCDEF family. MurF subfamily.</text>
</comment>
<feature type="domain" description="Mur ligase C-terminal" evidence="13">
    <location>
        <begin position="309"/>
        <end position="421"/>
    </location>
</feature>
<dbReference type="HAMAP" id="MF_02019">
    <property type="entry name" value="MurF"/>
    <property type="match status" value="1"/>
</dbReference>
<dbReference type="Gene3D" id="3.40.1190.10">
    <property type="entry name" value="Mur-like, catalytic domain"/>
    <property type="match status" value="1"/>
</dbReference>
<keyword evidence="2 10" id="KW-0436">Ligase</keyword>